<name>A0ABM8I0F4_9BACT</name>
<feature type="domain" description="Cytochrome c-552/4" evidence="3">
    <location>
        <begin position="75"/>
        <end position="157"/>
    </location>
</feature>
<organism evidence="4 5">
    <name type="scientific">Desulfuromonas versatilis</name>
    <dbReference type="NCBI Taxonomy" id="2802975"/>
    <lineage>
        <taxon>Bacteria</taxon>
        <taxon>Pseudomonadati</taxon>
        <taxon>Thermodesulfobacteriota</taxon>
        <taxon>Desulfuromonadia</taxon>
        <taxon>Desulfuromonadales</taxon>
        <taxon>Desulfuromonadaceae</taxon>
        <taxon>Desulfuromonas</taxon>
    </lineage>
</organism>
<protein>
    <submittedName>
        <fullName evidence="4">C-type cytochrome</fullName>
    </submittedName>
</protein>
<dbReference type="PROSITE" id="PS51257">
    <property type="entry name" value="PROKAR_LIPOPROTEIN"/>
    <property type="match status" value="1"/>
</dbReference>
<keyword evidence="5" id="KW-1185">Reference proteome</keyword>
<dbReference type="Proteomes" id="UP001319827">
    <property type="component" value="Chromosome"/>
</dbReference>
<proteinExistence type="predicted"/>
<evidence type="ECO:0000256" key="1">
    <source>
        <dbReference type="ARBA" id="ARBA00022729"/>
    </source>
</evidence>
<evidence type="ECO:0000259" key="3">
    <source>
        <dbReference type="Pfam" id="PF13435"/>
    </source>
</evidence>
<reference evidence="4 5" key="1">
    <citation type="journal article" date="2016" name="C (Basel)">
        <title>Selective Growth of and Electricity Production by Marine Exoelectrogenic Bacteria in Self-Aggregated Hydrogel of Microbially Reduced Graphene Oxide.</title>
        <authorList>
            <person name="Yoshida N."/>
            <person name="Goto Y."/>
            <person name="Miyata Y."/>
        </authorList>
    </citation>
    <scope>NUCLEOTIDE SEQUENCE [LARGE SCALE GENOMIC DNA]</scope>
    <source>
        <strain evidence="4 5">NIT-T3</strain>
    </source>
</reference>
<evidence type="ECO:0000313" key="5">
    <source>
        <dbReference type="Proteomes" id="UP001319827"/>
    </source>
</evidence>
<evidence type="ECO:0000313" key="4">
    <source>
        <dbReference type="EMBL" id="BCR06480.1"/>
    </source>
</evidence>
<evidence type="ECO:0000256" key="2">
    <source>
        <dbReference type="SAM" id="SignalP"/>
    </source>
</evidence>
<dbReference type="RefSeq" id="WP_221249857.1">
    <property type="nucleotide sequence ID" value="NZ_AP024355.1"/>
</dbReference>
<feature type="signal peptide" evidence="2">
    <location>
        <begin position="1"/>
        <end position="25"/>
    </location>
</feature>
<keyword evidence="1 2" id="KW-0732">Signal</keyword>
<dbReference type="Gene3D" id="1.10.1130.10">
    <property type="entry name" value="Flavocytochrome C3, Chain A"/>
    <property type="match status" value="1"/>
</dbReference>
<dbReference type="InterPro" id="IPR036280">
    <property type="entry name" value="Multihaem_cyt_sf"/>
</dbReference>
<reference evidence="4 5" key="2">
    <citation type="journal article" date="2021" name="Int. J. Syst. Evol. Microbiol.">
        <title>Isolation and Polyphasic Characterization of Desulfuromonas versatilis sp. Nov., an Electrogenic Bacteria Capable of Versatile Metabolism Isolated from a Graphene Oxide-Reducing Enrichment Culture.</title>
        <authorList>
            <person name="Xie L."/>
            <person name="Yoshida N."/>
            <person name="Ishii S."/>
            <person name="Meng L."/>
        </authorList>
    </citation>
    <scope>NUCLEOTIDE SEQUENCE [LARGE SCALE GENOMIC DNA]</scope>
    <source>
        <strain evidence="4 5">NIT-T3</strain>
    </source>
</reference>
<dbReference type="PANTHER" id="PTHR35038">
    <property type="entry name" value="DISSIMILATORY SULFITE REDUCTASE SIRA"/>
    <property type="match status" value="1"/>
</dbReference>
<dbReference type="EMBL" id="AP024355">
    <property type="protein sequence ID" value="BCR06480.1"/>
    <property type="molecule type" value="Genomic_DNA"/>
</dbReference>
<dbReference type="PANTHER" id="PTHR35038:SF5">
    <property type="entry name" value="CYTOCHROME C-TYPE PROTEIN NRFB"/>
    <property type="match status" value="1"/>
</dbReference>
<dbReference type="InterPro" id="IPR051829">
    <property type="entry name" value="Multiheme_Cytochr_ET"/>
</dbReference>
<dbReference type="InterPro" id="IPR023155">
    <property type="entry name" value="Cyt_c-552/4"/>
</dbReference>
<feature type="chain" id="PRO_5045667663" evidence="2">
    <location>
        <begin position="26"/>
        <end position="461"/>
    </location>
</feature>
<dbReference type="Pfam" id="PF13435">
    <property type="entry name" value="Cytochrome_C554"/>
    <property type="match status" value="1"/>
</dbReference>
<sequence>MNRLVLVLMAALPCVLFLGCGYFSASGEAPPAAGVETMPAAEVAAAQPEEAAAAVETKAAEPQLFEPGAFEDPEVCSTCHGKIYDDWSRSMHANAWQNQWYQPDFLLAHQETDGATDLLCGACHAPIAARTGLLPPADGSKFDATSRRGISCDFCHTVTGVEQMFNMGHVSEPGNVKTGPRGDGNSLYHEVKYTEIHTKADFCGSCHMVIHPATGVHIIDTWEDWKSNEYGKQNITCQDCHMTPTPGVSKTPGRAALMGKLRDNLAHHGFVGGSSYIQEALGNQEQAERSREFLRAAAELKLAEQVSADGTLELTVEVHNVGAGHKIPTGTTYIREIWLQVEVKDQAGKVVYSSGHVDDQNHVDPNAVVFRVLFKDAEGNLTPKSWRAHGIGYDRRIPAKGKDSETYRIPLPAKGEYQVTTRLMYRSFTQQSLDEVYQRTGKKLPPVASAEMAAAKTTVRF</sequence>
<gene>
    <name evidence="4" type="ORF">DESUT3_35490</name>
</gene>
<dbReference type="SUPFAM" id="SSF48695">
    <property type="entry name" value="Multiheme cytochromes"/>
    <property type="match status" value="1"/>
</dbReference>
<accession>A0ABM8I0F4</accession>